<dbReference type="GO" id="GO:0046872">
    <property type="term" value="F:metal ion binding"/>
    <property type="evidence" value="ECO:0007669"/>
    <property type="project" value="UniProtKB-KW"/>
</dbReference>
<feature type="binding site" evidence="16">
    <location>
        <position position="279"/>
    </location>
    <ligand>
        <name>[2Fe-2S] cluster</name>
        <dbReference type="ChEBI" id="CHEBI:190135"/>
    </ligand>
</feature>
<evidence type="ECO:0000259" key="20">
    <source>
        <dbReference type="Pfam" id="PF08801"/>
    </source>
</evidence>
<dbReference type="Gene3D" id="3.40.50.11000">
    <property type="entry name" value="Fe-S cluster assembly protein Dre2, N-terminal domain"/>
    <property type="match status" value="1"/>
</dbReference>
<sequence length="1734" mass="191484">MAPAVTIDNTSDFDMPTLPTKSTSGQRTLLLAPPSIASHPDALTRVAGAYDRNATDIQMLDRLAMGLVALPPATYDVVLLLTDVDGSRAESGRLLDRQVMERLAQALKIGGRLRSQDGSFGEEQSVEQKEAILAGLIAGAGDGMVKSDNASGAQTVTLSFGKKKKANAAAVPANDVEATNTAKRKSEDISTGTGILATANGNGAGSAAPVGVGFDDGTTIGDLDEDEDMEIPDDEELQRAERIDPDTLLTEEDRMRPIIVPEACKPNTKRRRACKDCTCGLAQRLELEDKDKRTTADENLAKLSANDLTEVDFTVQGKVGSCGNSWKRKLLLTCLHQPDPSTFHTPIMPASHTPEPGSERTLRSGVRNPRRRQRQSDGDSLRTSAPRRKRSKLSEDAFAPRNTTEDTESVASSTAMNGHLPASTTGRNTRPRKESTPLVLDATLPVRGAKKAGTVKHRTFKGDGATVLTLNPFYSAKLLTSTPRELRQAGVEYRGSLGAGHHALAVTRTQAVVWDYSAHTTVSNARSFAVPFPAKEGEALPFGALIAGSGSTDVGLLLVSATTGRVMFYESIERAASLGLFQKHQTGVEGMISGFSSSETVTELTSAEHAGWIVTLSSGRIIHLTLRDAQGKARIFTQPLRPGDASSGGIFGSIKGLWSGAWKRGVTALRARALDQRGQMQAIALTERCEMQIWDLDWTGRYEFRSAIDFREIVMDDMKSLYSVEQQGRAESLAALDFVILDKSQTARNYEVATLGAEQPLSVWLLLKIGYLDSQDYAVVEMSLAGNTASIDRTLKLESYHGLSTGQKPRLLLPKPGHTAMVVFEDSIALIATAEVGVADDPNAQLHDASYLEPQPFEDAVYLRSDKDVSFLGACTEDIKGGHASSIAFVKGVGIVRMSAFNPSGDVERSRVPAKTKIEQAVLYGAMQDNILDFSRTGDSIYTVEEVEEATLAVSDEILRSDLSSILGNPTSMEKHLENRAKALRALVSHVRRNYPGLSHAAMWKLLWDAERAAAAKELWRAFEQHKEAVSKVKRTATVLDELCSQLEQHHGLESLDENGEDDVVRRFFVKGLKWMDYVLSHIRGLLETLRQSEREAPQKIVRYVAEADDIWARAMEAIFSFRADNAAMYGIPADRVPDGVLNVMGEYADLPEFWTSTHKMLNASSHIAKLSRELAQHYYEEAADPNTPAAGLEGAIKQITQINPRLIQVCCLLYKERINWLSSRPAQKEQSQARALLRNFEAERYVHFRSLAEVGLADQGMLLAEQYRDMHTLTELVVMENQYYLEGLEDDELNADQRETCTTVLMDIQNRISRYFDKFGDEWANAFFDEAFSSSRAGIMLEEAQKHWGEALTSYLRASSSRAKICWIYDISAKEDYGHAATVLSEVAAEQETRLWAKQVELSMSKLCLLASHEGKAPRPSRVEMQAECETQRRELRITDVQQRLLKHVRQGTQGALDRQAEVELAMKRFGSRTLGYTHLHSLLEISLGRIIDHFALSVEELIDVLTLMDSSITPSETGRSERSLEGGEFALALEALEAAAPKLDPTKFETLLRLIWKRCYMSDDWAKLTTAQSKRGKTDADVQNDVRRTTAWRTLYHLFSTQVLDDSTIRTLPPSACVGAACRPEDLSHRFEGELLDGLLQDNRMQDELVLGYVEDRRLDEWVADAERDAKEVVEADLEELVVVQGEERRLEGEEERAREVADRDVGGVRTVNGGLVNGVHDEQEDVEMEME</sequence>
<keyword evidence="5" id="KW-0004">4Fe-4S</keyword>
<evidence type="ECO:0000256" key="12">
    <source>
        <dbReference type="ARBA" id="ARBA00023010"/>
    </source>
</evidence>
<evidence type="ECO:0000256" key="8">
    <source>
        <dbReference type="ARBA" id="ARBA00022723"/>
    </source>
</evidence>
<comment type="similarity">
    <text evidence="3">Belongs to the nucleoporin Nup133 family.</text>
</comment>
<dbReference type="Pfam" id="PF05093">
    <property type="entry name" value="CIAPIN1"/>
    <property type="match status" value="1"/>
</dbReference>
<comment type="cofactor">
    <cofactor evidence="16">
        <name>[2Fe-2S] cluster</name>
        <dbReference type="ChEBI" id="CHEBI:190135"/>
    </cofactor>
</comment>
<accession>A0A4U0TKM6</accession>
<comment type="subcellular location">
    <subcellularLocation>
        <location evidence="16">Cytoplasm</location>
    </subcellularLocation>
    <subcellularLocation>
        <location evidence="16">Mitochondrion intermembrane space</location>
    </subcellularLocation>
    <subcellularLocation>
        <location evidence="2">Nucleus envelope</location>
    </subcellularLocation>
</comment>
<keyword evidence="12" id="KW-0811">Translocation</keyword>
<feature type="region of interest" description="Disordered" evidence="17">
    <location>
        <begin position="343"/>
        <end position="435"/>
    </location>
</feature>
<dbReference type="InterPro" id="IPR037624">
    <property type="entry name" value="Nup133-like"/>
</dbReference>
<dbReference type="GO" id="GO:0006606">
    <property type="term" value="P:protein import into nucleus"/>
    <property type="evidence" value="ECO:0007669"/>
    <property type="project" value="TreeGrafter"/>
</dbReference>
<dbReference type="GO" id="GO:0017056">
    <property type="term" value="F:structural constituent of nuclear pore"/>
    <property type="evidence" value="ECO:0007669"/>
    <property type="project" value="InterPro"/>
</dbReference>
<comment type="caution">
    <text evidence="22">The sequence shown here is derived from an EMBL/GenBank/DDBJ whole genome shotgun (WGS) entry which is preliminary data.</text>
</comment>
<evidence type="ECO:0000256" key="4">
    <source>
        <dbReference type="ARBA" id="ARBA00022448"/>
    </source>
</evidence>
<dbReference type="Pfam" id="PF08801">
    <property type="entry name" value="Nucleoporin_N"/>
    <property type="match status" value="1"/>
</dbReference>
<dbReference type="InterPro" id="IPR015943">
    <property type="entry name" value="WD40/YVTN_repeat-like_dom_sf"/>
</dbReference>
<dbReference type="InterPro" id="IPR007187">
    <property type="entry name" value="Nucleoporin_Nup133/Nup155_C"/>
</dbReference>
<comment type="domain">
    <text evidence="16">The C-terminal domain binds 2 Fe-S clusters but is otherwise mostly in an intrinsically disordered conformation.</text>
</comment>
<keyword evidence="6 16" id="KW-0963">Cytoplasm</keyword>
<dbReference type="SUPFAM" id="SSF117289">
    <property type="entry name" value="Nucleoporin domain"/>
    <property type="match status" value="1"/>
</dbReference>
<feature type="binding site" evidence="16">
    <location>
        <position position="264"/>
    </location>
    <ligand>
        <name>[2Fe-2S] cluster</name>
        <dbReference type="ChEBI" id="CHEBI:190135"/>
    </ligand>
</feature>
<dbReference type="HAMAP" id="MF_03115">
    <property type="entry name" value="Anamorsin"/>
    <property type="match status" value="1"/>
</dbReference>
<proteinExistence type="inferred from homology"/>
<evidence type="ECO:0000256" key="17">
    <source>
        <dbReference type="SAM" id="MobiDB-lite"/>
    </source>
</evidence>
<evidence type="ECO:0000313" key="22">
    <source>
        <dbReference type="EMBL" id="TKA22175.1"/>
    </source>
</evidence>
<comment type="cofactor">
    <cofactor evidence="1">
        <name>[4Fe-4S] cluster</name>
        <dbReference type="ChEBI" id="CHEBI:49883"/>
    </cofactor>
</comment>
<evidence type="ECO:0000256" key="11">
    <source>
        <dbReference type="ARBA" id="ARBA00023004"/>
    </source>
</evidence>
<evidence type="ECO:0000259" key="19">
    <source>
        <dbReference type="Pfam" id="PF05093"/>
    </source>
</evidence>
<evidence type="ECO:0000259" key="18">
    <source>
        <dbReference type="Pfam" id="PF03177"/>
    </source>
</evidence>
<comment type="similarity">
    <text evidence="16">Belongs to the anamorsin family.</text>
</comment>
<evidence type="ECO:0000256" key="7">
    <source>
        <dbReference type="ARBA" id="ARBA00022714"/>
    </source>
</evidence>
<name>A0A4U0TKM6_9PEZI</name>
<keyword evidence="13 16" id="KW-0411">Iron-sulfur</keyword>
<dbReference type="GO" id="GO:0016973">
    <property type="term" value="P:poly(A)+ mRNA export from nucleus"/>
    <property type="evidence" value="ECO:0007669"/>
    <property type="project" value="TreeGrafter"/>
</dbReference>
<dbReference type="Pfam" id="PF16803">
    <property type="entry name" value="DRE2_N"/>
    <property type="match status" value="1"/>
</dbReference>
<comment type="caution">
    <text evidence="16">Lacks conserved residue(s) required for the propagation of feature annotation.</text>
</comment>
<keyword evidence="9" id="KW-0509">mRNA transport</keyword>
<dbReference type="OrthoDB" id="103454at2759"/>
<evidence type="ECO:0000256" key="3">
    <source>
        <dbReference type="ARBA" id="ARBA00005569"/>
    </source>
</evidence>
<evidence type="ECO:0000256" key="14">
    <source>
        <dbReference type="ARBA" id="ARBA00023128"/>
    </source>
</evidence>
<evidence type="ECO:0000313" key="23">
    <source>
        <dbReference type="Proteomes" id="UP000308549"/>
    </source>
</evidence>
<feature type="domain" description="Fe-S cluster assembly protein Dre2 N-terminal" evidence="21">
    <location>
        <begin position="26"/>
        <end position="158"/>
    </location>
</feature>
<feature type="domain" description="Anamorsin C-terminal" evidence="19">
    <location>
        <begin position="259"/>
        <end position="324"/>
    </location>
</feature>
<dbReference type="GO" id="GO:0009055">
    <property type="term" value="F:electron transfer activity"/>
    <property type="evidence" value="ECO:0007669"/>
    <property type="project" value="UniProtKB-UniRule"/>
</dbReference>
<evidence type="ECO:0000256" key="15">
    <source>
        <dbReference type="ARBA" id="ARBA00023242"/>
    </source>
</evidence>
<dbReference type="Gene3D" id="2.130.10.10">
    <property type="entry name" value="YVTN repeat-like/Quinoprotein amine dehydrogenase"/>
    <property type="match status" value="1"/>
</dbReference>
<dbReference type="EMBL" id="NAJL01000082">
    <property type="protein sequence ID" value="TKA22175.1"/>
    <property type="molecule type" value="Genomic_DNA"/>
</dbReference>
<dbReference type="InterPro" id="IPR031838">
    <property type="entry name" value="Dre2_N"/>
</dbReference>
<dbReference type="Proteomes" id="UP000308549">
    <property type="component" value="Unassembled WGS sequence"/>
</dbReference>
<gene>
    <name evidence="22" type="ORF">B0A50_08341</name>
</gene>
<evidence type="ECO:0000259" key="21">
    <source>
        <dbReference type="Pfam" id="PF16803"/>
    </source>
</evidence>
<dbReference type="Gene3D" id="1.20.58.1380">
    <property type="match status" value="1"/>
</dbReference>
<evidence type="ECO:0000256" key="16">
    <source>
        <dbReference type="HAMAP-Rule" id="MF_03115"/>
    </source>
</evidence>
<keyword evidence="23" id="KW-1185">Reference proteome</keyword>
<evidence type="ECO:0000256" key="2">
    <source>
        <dbReference type="ARBA" id="ARBA00004259"/>
    </source>
</evidence>
<dbReference type="InterPro" id="IPR007785">
    <property type="entry name" value="Anamorsin"/>
</dbReference>
<feature type="compositionally biased region" description="Polar residues" evidence="17">
    <location>
        <begin position="409"/>
        <end position="428"/>
    </location>
</feature>
<keyword evidence="10" id="KW-0653">Protein transport</keyword>
<evidence type="ECO:0000256" key="1">
    <source>
        <dbReference type="ARBA" id="ARBA00001966"/>
    </source>
</evidence>
<dbReference type="GO" id="GO:0016226">
    <property type="term" value="P:iron-sulfur cluster assembly"/>
    <property type="evidence" value="ECO:0007669"/>
    <property type="project" value="UniProtKB-UniRule"/>
</dbReference>
<keyword evidence="11 16" id="KW-0408">Iron</keyword>
<organism evidence="22 23">
    <name type="scientific">Salinomyces thailandicus</name>
    <dbReference type="NCBI Taxonomy" id="706561"/>
    <lineage>
        <taxon>Eukaryota</taxon>
        <taxon>Fungi</taxon>
        <taxon>Dikarya</taxon>
        <taxon>Ascomycota</taxon>
        <taxon>Pezizomycotina</taxon>
        <taxon>Dothideomycetes</taxon>
        <taxon>Dothideomycetidae</taxon>
        <taxon>Mycosphaerellales</taxon>
        <taxon>Teratosphaeriaceae</taxon>
        <taxon>Salinomyces</taxon>
    </lineage>
</organism>
<evidence type="ECO:0000256" key="6">
    <source>
        <dbReference type="ARBA" id="ARBA00022490"/>
    </source>
</evidence>
<dbReference type="PANTHER" id="PTHR13405">
    <property type="entry name" value="NUCLEAR PORE COMPLEX PROTEIN NUP133"/>
    <property type="match status" value="1"/>
</dbReference>
<dbReference type="GO" id="GO:0005758">
    <property type="term" value="C:mitochondrial intermembrane space"/>
    <property type="evidence" value="ECO:0007669"/>
    <property type="project" value="UniProtKB-SubCell"/>
</dbReference>
<keyword evidence="7 16" id="KW-0001">2Fe-2S</keyword>
<feature type="domain" description="Nucleoporin Nup133/Nup155-like C-terminal" evidence="18">
    <location>
        <begin position="1006"/>
        <end position="1666"/>
    </location>
</feature>
<dbReference type="GO" id="GO:0051537">
    <property type="term" value="F:2 iron, 2 sulfur cluster binding"/>
    <property type="evidence" value="ECO:0007669"/>
    <property type="project" value="UniProtKB-UniRule"/>
</dbReference>
<comment type="domain">
    <text evidence="16">The N-terminal domain has structural similarity with S-adenosyl-L-methionine-dependent methyltransferases, but does not bind S-adenosyl-L-methionine. It is required for correct assembly of the 2 Fe-S clusters.</text>
</comment>
<dbReference type="GO" id="GO:0031080">
    <property type="term" value="C:nuclear pore outer ring"/>
    <property type="evidence" value="ECO:0007669"/>
    <property type="project" value="TreeGrafter"/>
</dbReference>
<dbReference type="Pfam" id="PF03177">
    <property type="entry name" value="Nucleoporin_C"/>
    <property type="match status" value="1"/>
</dbReference>
<evidence type="ECO:0000256" key="10">
    <source>
        <dbReference type="ARBA" id="ARBA00022927"/>
    </source>
</evidence>
<dbReference type="InterPro" id="IPR014908">
    <property type="entry name" value="Nucleoporin_Nup133/Nup155_N"/>
</dbReference>
<keyword evidence="4" id="KW-0813">Transport</keyword>
<dbReference type="GO" id="GO:0051539">
    <property type="term" value="F:4 iron, 4 sulfur cluster binding"/>
    <property type="evidence" value="ECO:0007669"/>
    <property type="project" value="UniProtKB-KW"/>
</dbReference>
<feature type="domain" description="Nucleoporin Nup133/Nup155-like N-terminal" evidence="20">
    <location>
        <begin position="470"/>
        <end position="897"/>
    </location>
</feature>
<dbReference type="GO" id="GO:0000972">
    <property type="term" value="P:transcription-dependent tethering of RNA polymerase II gene DNA at nuclear periphery"/>
    <property type="evidence" value="ECO:0007669"/>
    <property type="project" value="TreeGrafter"/>
</dbReference>
<reference evidence="22 23" key="1">
    <citation type="submission" date="2017-03" db="EMBL/GenBank/DDBJ databases">
        <title>Genomes of endolithic fungi from Antarctica.</title>
        <authorList>
            <person name="Coleine C."/>
            <person name="Masonjones S."/>
            <person name="Stajich J.E."/>
        </authorList>
    </citation>
    <scope>NUCLEOTIDE SEQUENCE [LARGE SCALE GENOMIC DNA]</scope>
    <source>
        <strain evidence="22 23">CCFEE 6315</strain>
    </source>
</reference>
<dbReference type="PANTHER" id="PTHR13405:SF11">
    <property type="entry name" value="NUCLEAR PORE COMPLEX PROTEIN NUP133"/>
    <property type="match status" value="1"/>
</dbReference>
<keyword evidence="14 16" id="KW-0496">Mitochondrion</keyword>
<evidence type="ECO:0000256" key="5">
    <source>
        <dbReference type="ARBA" id="ARBA00022485"/>
    </source>
</evidence>
<keyword evidence="15" id="KW-0539">Nucleus</keyword>
<feature type="binding site" evidence="16">
    <location>
        <position position="277"/>
    </location>
    <ligand>
        <name>[2Fe-2S] cluster</name>
        <dbReference type="ChEBI" id="CHEBI:190135"/>
    </ligand>
</feature>
<dbReference type="InterPro" id="IPR046408">
    <property type="entry name" value="CIAPIN1"/>
</dbReference>
<feature type="binding site" evidence="16">
    <location>
        <position position="274"/>
    </location>
    <ligand>
        <name>[2Fe-2S] cluster</name>
        <dbReference type="ChEBI" id="CHEBI:190135"/>
    </ligand>
</feature>
<feature type="region of interest" description="Disordered" evidence="17">
    <location>
        <begin position="1"/>
        <end position="25"/>
    </location>
</feature>
<evidence type="ECO:0000256" key="9">
    <source>
        <dbReference type="ARBA" id="ARBA00022816"/>
    </source>
</evidence>
<keyword evidence="8 16" id="KW-0479">Metal-binding</keyword>
<evidence type="ECO:0000256" key="13">
    <source>
        <dbReference type="ARBA" id="ARBA00023014"/>
    </source>
</evidence>
<protein>
    <submittedName>
        <fullName evidence="22">Uncharacterized protein</fullName>
    </submittedName>
</protein>